<evidence type="ECO:0000313" key="1">
    <source>
        <dbReference type="EMBL" id="KAJ8673903.1"/>
    </source>
</evidence>
<comment type="caution">
    <text evidence="1">The sequence shown here is derived from an EMBL/GenBank/DDBJ whole genome shotgun (WGS) entry which is preliminary data.</text>
</comment>
<keyword evidence="2" id="KW-1185">Reference proteome</keyword>
<proteinExistence type="predicted"/>
<accession>A0ACC2NSR6</accession>
<protein>
    <submittedName>
        <fullName evidence="1">Uncharacterized protein</fullName>
    </submittedName>
</protein>
<sequence length="127" mass="13988">MFHILLLAAILGIGFCHTSPLTGDLKANTDTVGQIDAFSNVRFVGPAHGQRSKRSLQLVNELIDHTVDRIVDQMWKQTNEKIEDMLRPLKYILPVSGPSPVQSSGLVRSQSEKPTFSPPPGPVYPVQ</sequence>
<dbReference type="EMBL" id="CM056743">
    <property type="protein sequence ID" value="KAJ8673903.1"/>
    <property type="molecule type" value="Genomic_DNA"/>
</dbReference>
<dbReference type="Proteomes" id="UP001239111">
    <property type="component" value="Chromosome 3"/>
</dbReference>
<reference evidence="1" key="1">
    <citation type="submission" date="2023-04" db="EMBL/GenBank/DDBJ databases">
        <title>A chromosome-level genome assembly of the parasitoid wasp Eretmocerus hayati.</title>
        <authorList>
            <person name="Zhong Y."/>
            <person name="Liu S."/>
            <person name="Liu Y."/>
        </authorList>
    </citation>
    <scope>NUCLEOTIDE SEQUENCE</scope>
    <source>
        <strain evidence="1">ZJU_SS_LIU_2023</strain>
    </source>
</reference>
<name>A0ACC2NSR6_9HYME</name>
<evidence type="ECO:0000313" key="2">
    <source>
        <dbReference type="Proteomes" id="UP001239111"/>
    </source>
</evidence>
<gene>
    <name evidence="1" type="ORF">QAD02_005165</name>
</gene>
<organism evidence="1 2">
    <name type="scientific">Eretmocerus hayati</name>
    <dbReference type="NCBI Taxonomy" id="131215"/>
    <lineage>
        <taxon>Eukaryota</taxon>
        <taxon>Metazoa</taxon>
        <taxon>Ecdysozoa</taxon>
        <taxon>Arthropoda</taxon>
        <taxon>Hexapoda</taxon>
        <taxon>Insecta</taxon>
        <taxon>Pterygota</taxon>
        <taxon>Neoptera</taxon>
        <taxon>Endopterygota</taxon>
        <taxon>Hymenoptera</taxon>
        <taxon>Apocrita</taxon>
        <taxon>Proctotrupomorpha</taxon>
        <taxon>Chalcidoidea</taxon>
        <taxon>Aphelinidae</taxon>
        <taxon>Aphelininae</taxon>
        <taxon>Eretmocerus</taxon>
    </lineage>
</organism>